<keyword evidence="6" id="KW-1185">Reference proteome</keyword>
<dbReference type="SUPFAM" id="SSF53613">
    <property type="entry name" value="Ribokinase-like"/>
    <property type="match status" value="1"/>
</dbReference>
<keyword evidence="3 5" id="KW-0418">Kinase</keyword>
<name>A0ABV8T3L6_9GAMM</name>
<dbReference type="InterPro" id="IPR011611">
    <property type="entry name" value="PfkB_dom"/>
</dbReference>
<evidence type="ECO:0000313" key="5">
    <source>
        <dbReference type="EMBL" id="MFC4313725.1"/>
    </source>
</evidence>
<protein>
    <submittedName>
        <fullName evidence="5">PfkB family carbohydrate kinase</fullName>
    </submittedName>
</protein>
<evidence type="ECO:0000256" key="1">
    <source>
        <dbReference type="ARBA" id="ARBA00010688"/>
    </source>
</evidence>
<comment type="caution">
    <text evidence="5">The sequence shown here is derived from an EMBL/GenBank/DDBJ whole genome shotgun (WGS) entry which is preliminary data.</text>
</comment>
<dbReference type="PANTHER" id="PTHR43085:SF57">
    <property type="entry name" value="CARBOHYDRATE KINASE PFKB DOMAIN-CONTAINING PROTEIN"/>
    <property type="match status" value="1"/>
</dbReference>
<proteinExistence type="inferred from homology"/>
<organism evidence="5 6">
    <name type="scientific">Steroidobacter flavus</name>
    <dbReference type="NCBI Taxonomy" id="1842136"/>
    <lineage>
        <taxon>Bacteria</taxon>
        <taxon>Pseudomonadati</taxon>
        <taxon>Pseudomonadota</taxon>
        <taxon>Gammaproteobacteria</taxon>
        <taxon>Steroidobacterales</taxon>
        <taxon>Steroidobacteraceae</taxon>
        <taxon>Steroidobacter</taxon>
    </lineage>
</organism>
<dbReference type="RefSeq" id="WP_380604299.1">
    <property type="nucleotide sequence ID" value="NZ_JBHSDU010000015.1"/>
</dbReference>
<dbReference type="Pfam" id="PF00294">
    <property type="entry name" value="PfkB"/>
    <property type="match status" value="1"/>
</dbReference>
<dbReference type="EMBL" id="JBHSDU010000015">
    <property type="protein sequence ID" value="MFC4313725.1"/>
    <property type="molecule type" value="Genomic_DNA"/>
</dbReference>
<dbReference type="InterPro" id="IPR029056">
    <property type="entry name" value="Ribokinase-like"/>
</dbReference>
<sequence>MACEVTRLRIIGEICLHTFDFVSVGAYTKDTIVTRSGTRQVHGGGYSYSAHAARLLDQRVGAVTRLAREDVDSTRLLRESGVEVMVRPSEKSTVMRLEYPTTNVDERILTVTDVADPFRVEDVVDVRAEAILISASIRGEVSLPVVKAIRERARLLGVDVQGFVRIVTPEGKLAYQGWPEMSEVLSLVDVLKTDAVEAEFLTGQADIRVAARKLASFGPKEIVLTHKDGLLVLANGEYFEQPFRPVELRGRSGRGDTCVGSYLSSRLQSSPEQATKWAAALTSLKLEEEGPIRRTRSEVEELIRRQYS</sequence>
<dbReference type="PANTHER" id="PTHR43085">
    <property type="entry name" value="HEXOKINASE FAMILY MEMBER"/>
    <property type="match status" value="1"/>
</dbReference>
<dbReference type="Proteomes" id="UP001595904">
    <property type="component" value="Unassembled WGS sequence"/>
</dbReference>
<comment type="similarity">
    <text evidence="1">Belongs to the carbohydrate kinase PfkB family.</text>
</comment>
<keyword evidence="2" id="KW-0808">Transferase</keyword>
<evidence type="ECO:0000313" key="6">
    <source>
        <dbReference type="Proteomes" id="UP001595904"/>
    </source>
</evidence>
<gene>
    <name evidence="5" type="ORF">ACFPN2_31920</name>
</gene>
<feature type="domain" description="Carbohydrate kinase PfkB" evidence="4">
    <location>
        <begin position="10"/>
        <end position="292"/>
    </location>
</feature>
<dbReference type="InterPro" id="IPR050306">
    <property type="entry name" value="PfkB_Carbo_kinase"/>
</dbReference>
<reference evidence="6" key="1">
    <citation type="journal article" date="2019" name="Int. J. Syst. Evol. Microbiol.">
        <title>The Global Catalogue of Microorganisms (GCM) 10K type strain sequencing project: providing services to taxonomists for standard genome sequencing and annotation.</title>
        <authorList>
            <consortium name="The Broad Institute Genomics Platform"/>
            <consortium name="The Broad Institute Genome Sequencing Center for Infectious Disease"/>
            <person name="Wu L."/>
            <person name="Ma J."/>
        </authorList>
    </citation>
    <scope>NUCLEOTIDE SEQUENCE [LARGE SCALE GENOMIC DNA]</scope>
    <source>
        <strain evidence="6">CGMCC 1.10759</strain>
    </source>
</reference>
<evidence type="ECO:0000256" key="2">
    <source>
        <dbReference type="ARBA" id="ARBA00022679"/>
    </source>
</evidence>
<evidence type="ECO:0000259" key="4">
    <source>
        <dbReference type="Pfam" id="PF00294"/>
    </source>
</evidence>
<evidence type="ECO:0000256" key="3">
    <source>
        <dbReference type="ARBA" id="ARBA00022777"/>
    </source>
</evidence>
<dbReference type="GO" id="GO:0016301">
    <property type="term" value="F:kinase activity"/>
    <property type="evidence" value="ECO:0007669"/>
    <property type="project" value="UniProtKB-KW"/>
</dbReference>
<accession>A0ABV8T3L6</accession>
<dbReference type="Gene3D" id="3.40.1190.20">
    <property type="match status" value="1"/>
</dbReference>